<organism evidence="8 9">
    <name type="scientific">Calycina marina</name>
    <dbReference type="NCBI Taxonomy" id="1763456"/>
    <lineage>
        <taxon>Eukaryota</taxon>
        <taxon>Fungi</taxon>
        <taxon>Dikarya</taxon>
        <taxon>Ascomycota</taxon>
        <taxon>Pezizomycotina</taxon>
        <taxon>Leotiomycetes</taxon>
        <taxon>Helotiales</taxon>
        <taxon>Pezizellaceae</taxon>
        <taxon>Calycina</taxon>
    </lineage>
</organism>
<dbReference type="InterPro" id="IPR011701">
    <property type="entry name" value="MFS"/>
</dbReference>
<feature type="transmembrane region" description="Helical" evidence="6">
    <location>
        <begin position="243"/>
        <end position="262"/>
    </location>
</feature>
<dbReference type="Gene3D" id="1.20.1250.20">
    <property type="entry name" value="MFS general substrate transporter like domains"/>
    <property type="match status" value="1"/>
</dbReference>
<feature type="transmembrane region" description="Helical" evidence="6">
    <location>
        <begin position="125"/>
        <end position="143"/>
    </location>
</feature>
<evidence type="ECO:0000313" key="9">
    <source>
        <dbReference type="Proteomes" id="UP000887226"/>
    </source>
</evidence>
<evidence type="ECO:0000313" key="8">
    <source>
        <dbReference type="EMBL" id="KAG9245629.1"/>
    </source>
</evidence>
<dbReference type="AlphaFoldDB" id="A0A9P7Z4U4"/>
<dbReference type="PANTHER" id="PTHR23502">
    <property type="entry name" value="MAJOR FACILITATOR SUPERFAMILY"/>
    <property type="match status" value="1"/>
</dbReference>
<dbReference type="InterPro" id="IPR020846">
    <property type="entry name" value="MFS_dom"/>
</dbReference>
<dbReference type="OrthoDB" id="2585655at2759"/>
<dbReference type="InterPro" id="IPR036259">
    <property type="entry name" value="MFS_trans_sf"/>
</dbReference>
<dbReference type="Proteomes" id="UP000887226">
    <property type="component" value="Unassembled WGS sequence"/>
</dbReference>
<keyword evidence="3 6" id="KW-1133">Transmembrane helix</keyword>
<feature type="region of interest" description="Disordered" evidence="5">
    <location>
        <begin position="1"/>
        <end position="33"/>
    </location>
</feature>
<feature type="transmembrane region" description="Helical" evidence="6">
    <location>
        <begin position="306"/>
        <end position="330"/>
    </location>
</feature>
<dbReference type="PANTHER" id="PTHR23502:SF2">
    <property type="entry name" value="TRANSPORTER, PUTATIVE (AFU_ORTHOLOGUE AFUA_2G08910)-RELATED"/>
    <property type="match status" value="1"/>
</dbReference>
<keyword evidence="4 6" id="KW-0472">Membrane</keyword>
<feature type="transmembrane region" description="Helical" evidence="6">
    <location>
        <begin position="180"/>
        <end position="201"/>
    </location>
</feature>
<dbReference type="EMBL" id="MU253837">
    <property type="protein sequence ID" value="KAG9245629.1"/>
    <property type="molecule type" value="Genomic_DNA"/>
</dbReference>
<dbReference type="GO" id="GO:0005886">
    <property type="term" value="C:plasma membrane"/>
    <property type="evidence" value="ECO:0007669"/>
    <property type="project" value="TreeGrafter"/>
</dbReference>
<dbReference type="SUPFAM" id="SSF103473">
    <property type="entry name" value="MFS general substrate transporter"/>
    <property type="match status" value="1"/>
</dbReference>
<evidence type="ECO:0000256" key="4">
    <source>
        <dbReference type="ARBA" id="ARBA00023136"/>
    </source>
</evidence>
<keyword evidence="2 6" id="KW-0812">Transmembrane</keyword>
<feature type="domain" description="Major facilitator superfamily (MFS) profile" evidence="7">
    <location>
        <begin position="89"/>
        <end position="513"/>
    </location>
</feature>
<comment type="caution">
    <text evidence="8">The sequence shown here is derived from an EMBL/GenBank/DDBJ whole genome shotgun (WGS) entry which is preliminary data.</text>
</comment>
<dbReference type="PROSITE" id="PS50850">
    <property type="entry name" value="MFS"/>
    <property type="match status" value="1"/>
</dbReference>
<dbReference type="GO" id="GO:0022857">
    <property type="term" value="F:transmembrane transporter activity"/>
    <property type="evidence" value="ECO:0007669"/>
    <property type="project" value="InterPro"/>
</dbReference>
<sequence length="535" mass="59162">MSDTSAPLAEHVAEKSNGVSKTQGNKYNEDPLQPSATRATYIRAERIASLSTAHQEYLLSRHGTFHLDPVPGFGNADPYNWPQWKKVSNLVLVAIHAMMSTFTAAAIIPAYQIIAEDLGRSLQDITYLTSLQIAILGVAPLFWKPIANHYGRRPVFLLSLIVSLAANIGCAKSSNYGSMAACRAIVAFFISPAAAIGSAVVTETFFKKERARYIGVWTLLITLGIPVSPFVMGFVANGVGYRWIYWILAMINGVQFVLYLFLGPETRFIRMGADHEGSDFKQEYMSFKRIDPMPIRPIAFIQPLSLFAVPCVVIPSIAYSMVFLWASVLITVELPQLFGEKFQFNPQQLGLQFLGIIIGSVIGEQIGGILSDYWMNRRAKTIGRKPRPEFRLWLSYPGFILSIVGVVVFLIQTNNAPELHWNISPVIGIAIAGVGNQIVTTVLITYAIDSEIQQSASVGVFVTFVRQIWGFIGPFWFPDVFTNVGLTGTAGIMAGLIIGVSILPTILIQMKGYAWRRIKVEEEEDVVDRPNVCEV</sequence>
<dbReference type="Pfam" id="PF07690">
    <property type="entry name" value="MFS_1"/>
    <property type="match status" value="1"/>
</dbReference>
<feature type="compositionally biased region" description="Polar residues" evidence="5">
    <location>
        <begin position="17"/>
        <end position="26"/>
    </location>
</feature>
<proteinExistence type="predicted"/>
<evidence type="ECO:0000259" key="7">
    <source>
        <dbReference type="PROSITE" id="PS50850"/>
    </source>
</evidence>
<dbReference type="FunFam" id="1.20.1250.20:FF:000318">
    <property type="entry name" value="MFS multidrug transporter, putative"/>
    <property type="match status" value="1"/>
</dbReference>
<feature type="transmembrane region" description="Helical" evidence="6">
    <location>
        <begin position="392"/>
        <end position="411"/>
    </location>
</feature>
<feature type="transmembrane region" description="Helical" evidence="6">
    <location>
        <begin position="423"/>
        <end position="446"/>
    </location>
</feature>
<evidence type="ECO:0000256" key="1">
    <source>
        <dbReference type="ARBA" id="ARBA00004141"/>
    </source>
</evidence>
<evidence type="ECO:0000256" key="2">
    <source>
        <dbReference type="ARBA" id="ARBA00022692"/>
    </source>
</evidence>
<evidence type="ECO:0000256" key="3">
    <source>
        <dbReference type="ARBA" id="ARBA00022989"/>
    </source>
</evidence>
<accession>A0A9P7Z4U4</accession>
<feature type="transmembrane region" description="Helical" evidence="6">
    <location>
        <begin position="458"/>
        <end position="477"/>
    </location>
</feature>
<evidence type="ECO:0000256" key="5">
    <source>
        <dbReference type="SAM" id="MobiDB-lite"/>
    </source>
</evidence>
<reference evidence="8" key="1">
    <citation type="journal article" date="2021" name="IMA Fungus">
        <title>Genomic characterization of three marine fungi, including Emericellopsis atlantica sp. nov. with signatures of a generalist lifestyle and marine biomass degradation.</title>
        <authorList>
            <person name="Hagestad O.C."/>
            <person name="Hou L."/>
            <person name="Andersen J.H."/>
            <person name="Hansen E.H."/>
            <person name="Altermark B."/>
            <person name="Li C."/>
            <person name="Kuhnert E."/>
            <person name="Cox R.J."/>
            <person name="Crous P.W."/>
            <person name="Spatafora J.W."/>
            <person name="Lail K."/>
            <person name="Amirebrahimi M."/>
            <person name="Lipzen A."/>
            <person name="Pangilinan J."/>
            <person name="Andreopoulos W."/>
            <person name="Hayes R.D."/>
            <person name="Ng V."/>
            <person name="Grigoriev I.V."/>
            <person name="Jackson S.A."/>
            <person name="Sutton T.D.S."/>
            <person name="Dobson A.D.W."/>
            <person name="Rama T."/>
        </authorList>
    </citation>
    <scope>NUCLEOTIDE SEQUENCE</scope>
    <source>
        <strain evidence="8">TRa3180A</strain>
    </source>
</reference>
<feature type="transmembrane region" description="Helical" evidence="6">
    <location>
        <begin position="155"/>
        <end position="174"/>
    </location>
</feature>
<feature type="transmembrane region" description="Helical" evidence="6">
    <location>
        <begin position="90"/>
        <end position="113"/>
    </location>
</feature>
<protein>
    <submittedName>
        <fullName evidence="8">Major facilitator superfamily domain-containing protein</fullName>
    </submittedName>
</protein>
<gene>
    <name evidence="8" type="ORF">BJ878DRAFT_6721</name>
</gene>
<feature type="transmembrane region" description="Helical" evidence="6">
    <location>
        <begin position="489"/>
        <end position="508"/>
    </location>
</feature>
<name>A0A9P7Z4U4_9HELO</name>
<comment type="subcellular location">
    <subcellularLocation>
        <location evidence="1">Membrane</location>
        <topology evidence="1">Multi-pass membrane protein</topology>
    </subcellularLocation>
</comment>
<feature type="transmembrane region" description="Helical" evidence="6">
    <location>
        <begin position="213"/>
        <end position="237"/>
    </location>
</feature>
<feature type="transmembrane region" description="Helical" evidence="6">
    <location>
        <begin position="350"/>
        <end position="371"/>
    </location>
</feature>
<keyword evidence="9" id="KW-1185">Reference proteome</keyword>
<evidence type="ECO:0000256" key="6">
    <source>
        <dbReference type="SAM" id="Phobius"/>
    </source>
</evidence>